<dbReference type="PANTHER" id="PTHR24422:SF19">
    <property type="entry name" value="CHEMOTAXIS PROTEIN METHYLTRANSFERASE"/>
    <property type="match status" value="1"/>
</dbReference>
<dbReference type="Gene3D" id="1.10.155.10">
    <property type="entry name" value="Chemotaxis receptor methyltransferase CheR, N-terminal domain"/>
    <property type="match status" value="1"/>
</dbReference>
<dbReference type="SMART" id="SM00138">
    <property type="entry name" value="MeTrc"/>
    <property type="match status" value="1"/>
</dbReference>
<evidence type="ECO:0000256" key="3">
    <source>
        <dbReference type="ARBA" id="ARBA00022603"/>
    </source>
</evidence>
<evidence type="ECO:0000256" key="6">
    <source>
        <dbReference type="PROSITE-ProRule" id="PRU00339"/>
    </source>
</evidence>
<reference evidence="8" key="1">
    <citation type="submission" date="2024-05" db="EMBL/GenBank/DDBJ databases">
        <title>Isolation and characterization of Sporomusa carbonis sp. nov., a carboxydotrophic hydrogenogen in the genus of Sporomusa isolated from a charcoal burning pile.</title>
        <authorList>
            <person name="Boeer T."/>
            <person name="Rosenbaum F."/>
            <person name="Eysell L."/>
            <person name="Mueller V."/>
            <person name="Daniel R."/>
            <person name="Poehlein A."/>
        </authorList>
    </citation>
    <scope>NUCLEOTIDE SEQUENCE [LARGE SCALE GENOMIC DNA]</scope>
    <source>
        <strain evidence="8">DSM 3132</strain>
    </source>
</reference>
<keyword evidence="3" id="KW-0489">Methyltransferase</keyword>
<dbReference type="InterPro" id="IPR022641">
    <property type="entry name" value="CheR_N"/>
</dbReference>
<dbReference type="InterPro" id="IPR029063">
    <property type="entry name" value="SAM-dependent_MTases_sf"/>
</dbReference>
<dbReference type="Pfam" id="PF03705">
    <property type="entry name" value="CheR_N"/>
    <property type="match status" value="1"/>
</dbReference>
<evidence type="ECO:0000256" key="5">
    <source>
        <dbReference type="ARBA" id="ARBA00022691"/>
    </source>
</evidence>
<gene>
    <name evidence="8" type="ORF">SPACI_045140</name>
</gene>
<dbReference type="InterPro" id="IPR022642">
    <property type="entry name" value="CheR_C"/>
</dbReference>
<name>A0ABZ3J7N3_SPOA4</name>
<dbReference type="RefSeq" id="WP_093793528.1">
    <property type="nucleotide sequence ID" value="NZ_CP155571.1"/>
</dbReference>
<accession>A0ABZ3J7N3</accession>
<evidence type="ECO:0000256" key="4">
    <source>
        <dbReference type="ARBA" id="ARBA00022679"/>
    </source>
</evidence>
<proteinExistence type="predicted"/>
<dbReference type="EMBL" id="CP155571">
    <property type="protein sequence ID" value="XFO74404.1"/>
    <property type="molecule type" value="Genomic_DNA"/>
</dbReference>
<dbReference type="InterPro" id="IPR036804">
    <property type="entry name" value="CheR_N_sf"/>
</dbReference>
<dbReference type="SUPFAM" id="SSF47757">
    <property type="entry name" value="Chemotaxis receptor methyltransferase CheR, N-terminal domain"/>
    <property type="match status" value="1"/>
</dbReference>
<dbReference type="SUPFAM" id="SSF48452">
    <property type="entry name" value="TPR-like"/>
    <property type="match status" value="1"/>
</dbReference>
<dbReference type="Gene3D" id="3.40.50.150">
    <property type="entry name" value="Vaccinia Virus protein VP39"/>
    <property type="match status" value="1"/>
</dbReference>
<evidence type="ECO:0000313" key="9">
    <source>
        <dbReference type="Proteomes" id="UP000216052"/>
    </source>
</evidence>
<comment type="catalytic activity">
    <reaction evidence="1">
        <text>L-glutamyl-[protein] + S-adenosyl-L-methionine = [protein]-L-glutamate 5-O-methyl ester + S-adenosyl-L-homocysteine</text>
        <dbReference type="Rhea" id="RHEA:24452"/>
        <dbReference type="Rhea" id="RHEA-COMP:10208"/>
        <dbReference type="Rhea" id="RHEA-COMP:10311"/>
        <dbReference type="ChEBI" id="CHEBI:29973"/>
        <dbReference type="ChEBI" id="CHEBI:57856"/>
        <dbReference type="ChEBI" id="CHEBI:59789"/>
        <dbReference type="ChEBI" id="CHEBI:82795"/>
        <dbReference type="EC" id="2.1.1.80"/>
    </reaction>
</comment>
<dbReference type="InterPro" id="IPR011990">
    <property type="entry name" value="TPR-like_helical_dom_sf"/>
</dbReference>
<evidence type="ECO:0000313" key="8">
    <source>
        <dbReference type="EMBL" id="XFO74404.1"/>
    </source>
</evidence>
<dbReference type="Proteomes" id="UP000216052">
    <property type="component" value="Chromosome"/>
</dbReference>
<dbReference type="SMART" id="SM00028">
    <property type="entry name" value="TPR"/>
    <property type="match status" value="3"/>
</dbReference>
<dbReference type="Pfam" id="PF14559">
    <property type="entry name" value="TPR_19"/>
    <property type="match status" value="1"/>
</dbReference>
<feature type="domain" description="CheR-type methyltransferase" evidence="7">
    <location>
        <begin position="1"/>
        <end position="269"/>
    </location>
</feature>
<evidence type="ECO:0000256" key="1">
    <source>
        <dbReference type="ARBA" id="ARBA00001541"/>
    </source>
</evidence>
<dbReference type="InterPro" id="IPR019734">
    <property type="entry name" value="TPR_rpt"/>
</dbReference>
<dbReference type="PRINTS" id="PR00996">
    <property type="entry name" value="CHERMTFRASE"/>
</dbReference>
<evidence type="ECO:0000256" key="2">
    <source>
        <dbReference type="ARBA" id="ARBA00012534"/>
    </source>
</evidence>
<evidence type="ECO:0000259" key="7">
    <source>
        <dbReference type="PROSITE" id="PS50123"/>
    </source>
</evidence>
<dbReference type="InterPro" id="IPR050903">
    <property type="entry name" value="Bact_Chemotaxis_MeTrfase"/>
</dbReference>
<dbReference type="PROSITE" id="PS50005">
    <property type="entry name" value="TPR"/>
    <property type="match status" value="1"/>
</dbReference>
<feature type="repeat" description="TPR" evidence="6">
    <location>
        <begin position="403"/>
        <end position="436"/>
    </location>
</feature>
<keyword evidence="5" id="KW-0949">S-adenosyl-L-methionine</keyword>
<dbReference type="Gene3D" id="1.25.40.10">
    <property type="entry name" value="Tetratricopeptide repeat domain"/>
    <property type="match status" value="1"/>
</dbReference>
<protein>
    <recommendedName>
        <fullName evidence="2">protein-glutamate O-methyltransferase</fullName>
        <ecNumber evidence="2">2.1.1.80</ecNumber>
    </recommendedName>
</protein>
<dbReference type="Pfam" id="PF01739">
    <property type="entry name" value="CheR"/>
    <property type="match status" value="1"/>
</dbReference>
<dbReference type="PROSITE" id="PS50123">
    <property type="entry name" value="CHER"/>
    <property type="match status" value="1"/>
</dbReference>
<keyword evidence="4" id="KW-0808">Transferase</keyword>
<dbReference type="SUPFAM" id="SSF53335">
    <property type="entry name" value="S-adenosyl-L-methionine-dependent methyltransferases"/>
    <property type="match status" value="1"/>
</dbReference>
<dbReference type="InterPro" id="IPR000780">
    <property type="entry name" value="CheR_MeTrfase"/>
</dbReference>
<dbReference type="EC" id="2.1.1.80" evidence="2"/>
<sequence>MYELEKISLFINKQYGLEFRQQRLKLLQEAIQMRMKTCRMTSIGDYLQLIEQQPKELLLLVNLLTVHETYFFREPSHFTILSRELIPQLVKARSPYPFLRLMSAGCSTGEEAYSLAIAALAVPGAGIDWDFEVIGIDVDEKAIKKAQAGVYGLYSFRSCPKAIRDKYFYRVKKEQFMIKHAVKEKIRFETLNLFEQAYPDWMPSLDIIFYRNVSIYFSKEQRKALFQRLADLLNIDGCLFLSCTETLYHNNRKIPLIKNGETFYYQKQAGNSLPGQTVARMLPTTGRQPTVNKQLRPAFPSLRKKQISKIIPHCRCAGVTRTKTLSSTDSKGTRCRQLFAAALDLLKSKQYKEALNRLDEIVALDSSYVKAYTLKATILLNQEQLEAAVQFCRQALSIDSLCLEAYLLLGMATKLAGQPVEAMQRFREAIYVAPECWLAHFYLAEVYQLQEEDTYAQREYEITIKILKQGNFVKHGLSFFSVPFQQDDFIQLCKHNLAKLQN</sequence>
<organism evidence="8 9">
    <name type="scientific">Sporomusa acidovorans (strain ATCC 49682 / DSM 3132 / Mol)</name>
    <dbReference type="NCBI Taxonomy" id="1123286"/>
    <lineage>
        <taxon>Bacteria</taxon>
        <taxon>Bacillati</taxon>
        <taxon>Bacillota</taxon>
        <taxon>Negativicutes</taxon>
        <taxon>Selenomonadales</taxon>
        <taxon>Sporomusaceae</taxon>
        <taxon>Sporomusa</taxon>
    </lineage>
</organism>
<keyword evidence="9" id="KW-1185">Reference proteome</keyword>
<dbReference type="PANTHER" id="PTHR24422">
    <property type="entry name" value="CHEMOTAXIS PROTEIN METHYLTRANSFERASE"/>
    <property type="match status" value="1"/>
</dbReference>
<keyword evidence="6" id="KW-0802">TPR repeat</keyword>